<dbReference type="AlphaFoldDB" id="A0A318EAS5"/>
<dbReference type="RefSeq" id="WP_110265766.1">
    <property type="nucleotide sequence ID" value="NZ_CAKZQT010000033.1"/>
</dbReference>
<evidence type="ECO:0000259" key="3">
    <source>
        <dbReference type="Pfam" id="PF20434"/>
    </source>
</evidence>
<dbReference type="PROSITE" id="PS51257">
    <property type="entry name" value="PROKAR_LIPOPROTEIN"/>
    <property type="match status" value="1"/>
</dbReference>
<dbReference type="PANTHER" id="PTHR48081:SF33">
    <property type="entry name" value="KYNURENINE FORMAMIDASE"/>
    <property type="match status" value="1"/>
</dbReference>
<reference evidence="4 5" key="1">
    <citation type="submission" date="2018-04" db="EMBL/GenBank/DDBJ databases">
        <title>Genomic Encyclopedia of Type Strains, Phase IV (KMG-IV): sequencing the most valuable type-strain genomes for metagenomic binning, comparative biology and taxonomic classification.</title>
        <authorList>
            <person name="Goeker M."/>
        </authorList>
    </citation>
    <scope>NUCLEOTIDE SEQUENCE [LARGE SCALE GENOMIC DNA]</scope>
    <source>
        <strain evidence="4 5">DSM 104150</strain>
    </source>
</reference>
<dbReference type="Proteomes" id="UP000248330">
    <property type="component" value="Unassembled WGS sequence"/>
</dbReference>
<comment type="caution">
    <text evidence="4">The sequence shown here is derived from an EMBL/GenBank/DDBJ whole genome shotgun (WGS) entry which is preliminary data.</text>
</comment>
<keyword evidence="2" id="KW-0732">Signal</keyword>
<feature type="signal peptide" evidence="2">
    <location>
        <begin position="1"/>
        <end position="22"/>
    </location>
</feature>
<dbReference type="SUPFAM" id="SSF53474">
    <property type="entry name" value="alpha/beta-Hydrolases"/>
    <property type="match status" value="1"/>
</dbReference>
<keyword evidence="5" id="KW-1185">Reference proteome</keyword>
<name>A0A318EAS5_9GAMM</name>
<protein>
    <submittedName>
        <fullName evidence="4">Alpha/beta hydrolase family protein</fullName>
    </submittedName>
</protein>
<evidence type="ECO:0000256" key="2">
    <source>
        <dbReference type="SAM" id="SignalP"/>
    </source>
</evidence>
<organism evidence="4 5">
    <name type="scientific">Sinimarinibacterium flocculans</name>
    <dbReference type="NCBI Taxonomy" id="985250"/>
    <lineage>
        <taxon>Bacteria</taxon>
        <taxon>Pseudomonadati</taxon>
        <taxon>Pseudomonadota</taxon>
        <taxon>Gammaproteobacteria</taxon>
        <taxon>Nevskiales</taxon>
        <taxon>Nevskiaceae</taxon>
        <taxon>Sinimarinibacterium</taxon>
    </lineage>
</organism>
<dbReference type="PANTHER" id="PTHR48081">
    <property type="entry name" value="AB HYDROLASE SUPERFAMILY PROTEIN C4A8.06C"/>
    <property type="match status" value="1"/>
</dbReference>
<dbReference type="EMBL" id="QICN01000007">
    <property type="protein sequence ID" value="PXV66648.1"/>
    <property type="molecule type" value="Genomic_DNA"/>
</dbReference>
<dbReference type="Gene3D" id="3.40.50.1820">
    <property type="entry name" value="alpha/beta hydrolase"/>
    <property type="match status" value="1"/>
</dbReference>
<evidence type="ECO:0000313" key="5">
    <source>
        <dbReference type="Proteomes" id="UP000248330"/>
    </source>
</evidence>
<feature type="chain" id="PRO_5016392871" evidence="2">
    <location>
        <begin position="23"/>
        <end position="320"/>
    </location>
</feature>
<evidence type="ECO:0000313" key="4">
    <source>
        <dbReference type="EMBL" id="PXV66648.1"/>
    </source>
</evidence>
<dbReference type="InterPro" id="IPR050300">
    <property type="entry name" value="GDXG_lipolytic_enzyme"/>
</dbReference>
<dbReference type="InterPro" id="IPR029058">
    <property type="entry name" value="AB_hydrolase_fold"/>
</dbReference>
<feature type="domain" description="BD-FAE-like" evidence="3">
    <location>
        <begin position="70"/>
        <end position="258"/>
    </location>
</feature>
<keyword evidence="1 4" id="KW-0378">Hydrolase</keyword>
<proteinExistence type="predicted"/>
<accession>A0A318EAS5</accession>
<dbReference type="GO" id="GO:0016787">
    <property type="term" value="F:hydrolase activity"/>
    <property type="evidence" value="ECO:0007669"/>
    <property type="project" value="UniProtKB-KW"/>
</dbReference>
<dbReference type="OrthoDB" id="255603at2"/>
<dbReference type="InterPro" id="IPR049492">
    <property type="entry name" value="BD-FAE-like_dom"/>
</dbReference>
<evidence type="ECO:0000256" key="1">
    <source>
        <dbReference type="ARBA" id="ARBA00022801"/>
    </source>
</evidence>
<dbReference type="Pfam" id="PF20434">
    <property type="entry name" value="BD-FAE"/>
    <property type="match status" value="1"/>
</dbReference>
<sequence>MQRVMWASIAGLCLVALSACVAKWERQDDVDRPMSWGELIALKAPPPQRDALPYGGNAPQQYGELRLPAGRGPHPLAILIHGGCWGAAYDIGYMRPLAAAMNTLGFATWLIEYRRVGGNDGGGWPTTFTDVGLAADYVRVLADYYPVDASRVIAVGHSAGGQLALWLAARRRMPEDSPLHVDDPLPIHGVVGLAAITDLESYRIGPRESCHRMVDEVVGGEPEHVPGRYSQLSPSALLPLGVAQWFIHGAYDSIVPPETLALYADRARRAGDSVVIHTDPAGGHFDVVAPQGPTWDSLVVILNNALLRMPPAGGVRPTSR</sequence>
<gene>
    <name evidence="4" type="ORF">C8D93_107213</name>
</gene>